<keyword evidence="2" id="KW-1185">Reference proteome</keyword>
<dbReference type="Proteomes" id="UP000053780">
    <property type="component" value="Unassembled WGS sequence"/>
</dbReference>
<proteinExistence type="predicted"/>
<sequence>MAFLDNFIFLSKQNSDIFYRFKKCIENVLKLQNVNKNLDLMYEFLSYEQYKLKTFKCTDYFIKNEIAQSLLKLSSDAKIESFFINIISIINKSYLNTLVNFKMLEFSDKICFTFSERLVVYDLEVEYKFLKFLNNNITNSSHIRHSLIQLFHLKNVFPKLHKLRFKQKLIKLLNSTQNENLYLEIFEIYNLYNLREEQHKEIKPLQHKNIEENIIIVNKEEDLFVNFEDLCKNKKQIDEEEKLNLKFVSTKLFMSILKINIINDLIIDEFIRRFKNTDENIKFLYHLISKHPDLLAKKMNYESDIYNFNTYEIYNKILKNKHKTEIFSFPKIRCNKIEGNFVRILIEEKVDDLMIYLFLFHVNKKVFFKLFSQIEKLLKNNEFFYGSLYHLILKNNK</sequence>
<name>T0MFD8_9MICR</name>
<dbReference type="EMBL" id="KE647363">
    <property type="protein sequence ID" value="EQB59790.1"/>
    <property type="molecule type" value="Genomic_DNA"/>
</dbReference>
<protein>
    <submittedName>
        <fullName evidence="1">Uncharacterized protein</fullName>
    </submittedName>
</protein>
<dbReference type="AlphaFoldDB" id="T0MFD8"/>
<reference evidence="1 2" key="1">
    <citation type="journal article" date="2013" name="BMC Genomics">
        <title>Genome sequencing and comparative genomics of honey bee microsporidia, Nosema apis reveal novel insights into host-parasite interactions.</title>
        <authorList>
            <person name="Chen Yp."/>
            <person name="Pettis J.S."/>
            <person name="Zhao Y."/>
            <person name="Liu X."/>
            <person name="Tallon L.J."/>
            <person name="Sadzewicz L.D."/>
            <person name="Li R."/>
            <person name="Zheng H."/>
            <person name="Huang S."/>
            <person name="Zhang X."/>
            <person name="Hamilton M.C."/>
            <person name="Pernal S.F."/>
            <person name="Melathopoulos A.P."/>
            <person name="Yan X."/>
            <person name="Evans J.D."/>
        </authorList>
    </citation>
    <scope>NUCLEOTIDE SEQUENCE [LARGE SCALE GENOMIC DNA]</scope>
    <source>
        <strain evidence="1 2">BRL 01</strain>
    </source>
</reference>
<dbReference type="VEuPathDB" id="MicrosporidiaDB:NAPIS_ORF02618"/>
<dbReference type="OrthoDB" id="2193957at2759"/>
<gene>
    <name evidence="1" type="ORF">NAPIS_ORF02618</name>
</gene>
<organism evidence="1 2">
    <name type="scientific">Vairimorpha apis BRL 01</name>
    <dbReference type="NCBI Taxonomy" id="1037528"/>
    <lineage>
        <taxon>Eukaryota</taxon>
        <taxon>Fungi</taxon>
        <taxon>Fungi incertae sedis</taxon>
        <taxon>Microsporidia</taxon>
        <taxon>Nosematidae</taxon>
        <taxon>Vairimorpha</taxon>
    </lineage>
</organism>
<evidence type="ECO:0000313" key="1">
    <source>
        <dbReference type="EMBL" id="EQB59790.1"/>
    </source>
</evidence>
<dbReference type="HOGENOM" id="CLU_657372_0_0_1"/>
<accession>T0MFD8</accession>
<evidence type="ECO:0000313" key="2">
    <source>
        <dbReference type="Proteomes" id="UP000053780"/>
    </source>
</evidence>